<keyword evidence="3" id="KW-1185">Reference proteome</keyword>
<proteinExistence type="predicted"/>
<keyword evidence="1" id="KW-1133">Transmembrane helix</keyword>
<dbReference type="EMBL" id="JAMWFV010000257">
    <property type="protein sequence ID" value="MDG6146454.1"/>
    <property type="molecule type" value="Genomic_DNA"/>
</dbReference>
<dbReference type="AlphaFoldDB" id="A0A9X4P757"/>
<keyword evidence="1" id="KW-0812">Transmembrane</keyword>
<evidence type="ECO:0000256" key="1">
    <source>
        <dbReference type="SAM" id="Phobius"/>
    </source>
</evidence>
<accession>A0A9X4P757</accession>
<organism evidence="2 3">
    <name type="scientific">Lactococcus formosensis</name>
    <dbReference type="NCBI Taxonomy" id="1281486"/>
    <lineage>
        <taxon>Bacteria</taxon>
        <taxon>Bacillati</taxon>
        <taxon>Bacillota</taxon>
        <taxon>Bacilli</taxon>
        <taxon>Lactobacillales</taxon>
        <taxon>Streptococcaceae</taxon>
        <taxon>Lactococcus</taxon>
    </lineage>
</organism>
<dbReference type="Proteomes" id="UP001153199">
    <property type="component" value="Unassembled WGS sequence"/>
</dbReference>
<name>A0A9X4P757_9LACT</name>
<feature type="non-terminal residue" evidence="2">
    <location>
        <position position="1"/>
    </location>
</feature>
<evidence type="ECO:0000313" key="2">
    <source>
        <dbReference type="EMBL" id="MDG6146454.1"/>
    </source>
</evidence>
<evidence type="ECO:0000313" key="3">
    <source>
        <dbReference type="Proteomes" id="UP001153199"/>
    </source>
</evidence>
<reference evidence="2" key="1">
    <citation type="submission" date="2022-06" db="EMBL/GenBank/DDBJ databases">
        <title>Lactococcus from bovine mastitis in China.</title>
        <authorList>
            <person name="Lin Y."/>
            <person name="Han B."/>
        </authorList>
    </citation>
    <scope>NUCLEOTIDE SEQUENCE</scope>
    <source>
        <strain evidence="2">Ningxia-I-26</strain>
    </source>
</reference>
<dbReference type="RefSeq" id="WP_279369241.1">
    <property type="nucleotide sequence ID" value="NZ_JAMWFV010000257.1"/>
</dbReference>
<keyword evidence="1" id="KW-0472">Membrane</keyword>
<sequence length="73" mass="8501">TTALPLSFMGLAFYFLFFMSLMVMQFVAMFWFLARGGTYVIYPREYDVTFDDVRGQPEIVESTKEALTLFQGF</sequence>
<protein>
    <submittedName>
        <fullName evidence="2">Uncharacterized protein</fullName>
    </submittedName>
</protein>
<feature type="non-terminal residue" evidence="2">
    <location>
        <position position="73"/>
    </location>
</feature>
<gene>
    <name evidence="2" type="ORF">NF717_12495</name>
</gene>
<comment type="caution">
    <text evidence="2">The sequence shown here is derived from an EMBL/GenBank/DDBJ whole genome shotgun (WGS) entry which is preliminary data.</text>
</comment>
<feature type="transmembrane region" description="Helical" evidence="1">
    <location>
        <begin position="12"/>
        <end position="34"/>
    </location>
</feature>